<accession>A0A2I4F6J4</accession>
<dbReference type="SMART" id="SM00271">
    <property type="entry name" value="DnaJ"/>
    <property type="match status" value="1"/>
</dbReference>
<dbReference type="RefSeq" id="XP_018827343.1">
    <property type="nucleotide sequence ID" value="XM_018971798.2"/>
</dbReference>
<feature type="domain" description="J" evidence="2">
    <location>
        <begin position="66"/>
        <end position="130"/>
    </location>
</feature>
<dbReference type="PROSITE" id="PS00636">
    <property type="entry name" value="DNAJ_1"/>
    <property type="match status" value="1"/>
</dbReference>
<dbReference type="RefSeq" id="XP_018827421.1">
    <property type="nucleotide sequence ID" value="XM_018971876.2"/>
</dbReference>
<proteinExistence type="predicted"/>
<dbReference type="STRING" id="51240.A0A2I4F6J4"/>
<feature type="region of interest" description="Disordered" evidence="1">
    <location>
        <begin position="452"/>
        <end position="472"/>
    </location>
</feature>
<dbReference type="GeneID" id="108995976"/>
<dbReference type="PANTHER" id="PTHR44137">
    <property type="entry name" value="BNAC03G44070D PROTEIN"/>
    <property type="match status" value="1"/>
</dbReference>
<dbReference type="InterPro" id="IPR036869">
    <property type="entry name" value="J_dom_sf"/>
</dbReference>
<dbReference type="InterPro" id="IPR056988">
    <property type="entry name" value="Zn_ribbon_pln"/>
</dbReference>
<dbReference type="AlphaFoldDB" id="A0A2I4F6J4"/>
<dbReference type="InterPro" id="IPR001623">
    <property type="entry name" value="DnaJ_domain"/>
</dbReference>
<evidence type="ECO:0000313" key="3">
    <source>
        <dbReference type="Proteomes" id="UP000235220"/>
    </source>
</evidence>
<evidence type="ECO:0000313" key="4">
    <source>
        <dbReference type="RefSeq" id="XP_018827258.1"/>
    </source>
</evidence>
<dbReference type="Pfam" id="PF23551">
    <property type="entry name" value="Zn_ribbon_20"/>
    <property type="match status" value="1"/>
</dbReference>
<dbReference type="InterPro" id="IPR024593">
    <property type="entry name" value="DUF3444"/>
</dbReference>
<dbReference type="Gramene" id="Jr02_00770_p1">
    <property type="protein sequence ID" value="cds.Jr02_00770_p1"/>
    <property type="gene ID" value="Jr02_00770"/>
</dbReference>
<feature type="compositionally biased region" description="Basic and acidic residues" evidence="1">
    <location>
        <begin position="462"/>
        <end position="472"/>
    </location>
</feature>
<organism evidence="3 4">
    <name type="scientific">Juglans regia</name>
    <name type="common">English walnut</name>
    <dbReference type="NCBI Taxonomy" id="51240"/>
    <lineage>
        <taxon>Eukaryota</taxon>
        <taxon>Viridiplantae</taxon>
        <taxon>Streptophyta</taxon>
        <taxon>Embryophyta</taxon>
        <taxon>Tracheophyta</taxon>
        <taxon>Spermatophyta</taxon>
        <taxon>Magnoliopsida</taxon>
        <taxon>eudicotyledons</taxon>
        <taxon>Gunneridae</taxon>
        <taxon>Pentapetalae</taxon>
        <taxon>rosids</taxon>
        <taxon>fabids</taxon>
        <taxon>Fagales</taxon>
        <taxon>Juglandaceae</taxon>
        <taxon>Juglans</taxon>
    </lineage>
</organism>
<dbReference type="PROSITE" id="PS50076">
    <property type="entry name" value="DNAJ_2"/>
    <property type="match status" value="1"/>
</dbReference>
<dbReference type="OrthoDB" id="66964at2759"/>
<reference evidence="4 5" key="1">
    <citation type="submission" date="2025-04" db="UniProtKB">
        <authorList>
            <consortium name="RefSeq"/>
        </authorList>
    </citation>
    <scope>IDENTIFICATION</scope>
    <source>
        <tissue evidence="4 5">Leaves</tissue>
    </source>
</reference>
<dbReference type="RefSeq" id="XP_018827258.1">
    <property type="nucleotide sequence ID" value="XM_018971713.2"/>
</dbReference>
<evidence type="ECO:0000313" key="5">
    <source>
        <dbReference type="RefSeq" id="XP_018827343.1"/>
    </source>
</evidence>
<feature type="compositionally biased region" description="Polar residues" evidence="1">
    <location>
        <begin position="499"/>
        <end position="511"/>
    </location>
</feature>
<dbReference type="Proteomes" id="UP000235220">
    <property type="component" value="Chromosome 2"/>
</dbReference>
<dbReference type="Gene3D" id="1.10.287.110">
    <property type="entry name" value="DnaJ domain"/>
    <property type="match status" value="1"/>
</dbReference>
<dbReference type="InterPro" id="IPR018253">
    <property type="entry name" value="DnaJ_domain_CS"/>
</dbReference>
<keyword evidence="3" id="KW-1185">Reference proteome</keyword>
<feature type="region of interest" description="Disordered" evidence="1">
    <location>
        <begin position="499"/>
        <end position="520"/>
    </location>
</feature>
<dbReference type="PRINTS" id="PR00625">
    <property type="entry name" value="JDOMAIN"/>
</dbReference>
<dbReference type="PANTHER" id="PTHR44137:SF51">
    <property type="entry name" value="MOLECULAR CHAPERONE HSP40_DNAJ FAMILY PROTEIN"/>
    <property type="match status" value="1"/>
</dbReference>
<evidence type="ECO:0000313" key="6">
    <source>
        <dbReference type="RefSeq" id="XP_018827421.1"/>
    </source>
</evidence>
<protein>
    <submittedName>
        <fullName evidence="4 5">Meiotically up-regulated gene 184 protein-like</fullName>
    </submittedName>
</protein>
<dbReference type="CDD" id="cd06257">
    <property type="entry name" value="DnaJ"/>
    <property type="match status" value="1"/>
</dbReference>
<feature type="region of interest" description="Disordered" evidence="1">
    <location>
        <begin position="353"/>
        <end position="378"/>
    </location>
</feature>
<sequence length="837" mass="94122">MECNKEEAIRAKEIAEKKLMEMDISGAKKYALKAQNLYPRLDGLPQFLVTLDVYISAEERINGEVDWYRVLGVEPLADDDTIRKHFRKLALILHPDKNKSVGADGAFKILSEAWSLLSDKAKRIVYDQKRNLTGTYGKIADGKTSVVDGQNYSNNLFNGNNFTSKYQRSATHPRPAQTPESLKPTFWTVCDSCMMQFEYLRTYLNYNLVCSNCHKPFKAFEKPPPAPFNFDGSSASWLSYMQRHNSGPQTMVNNQYAPGKIPTSTTNAGLAGFSTSVWSKKTFQSGAFSKSGNVVNAPASTSSDAHASGVFQPVFKQSNGVREDAAAAAMSEVAYQGKAHATMKAGTSFESSNANFSSVQKGDRPKKKRCVDRPRMGNKGREMADQMVMDGGFRMESASRTQKSSFETGRMNAARKHRLNVTREVSPVEMRNMLMEKAKREIHKKLNEWSMDSASKTSYKSKTSEKEIGEKNSGEKALAVNGVKAEKHRAFVQNKNTANVKKPSPANSGIDSDTKGADPMSMSVPDPDFHDFDMDRTEKSFGDNQVWAAYDNDDGMPRYYAMIHSVISRRPLKMRISWLNSKTNDELAPLNWISSGFYKTSGDFYVGKHEINRSLNSFSHKVKWKKGTRGTIQIYPMKGDVWALYRNWSPDWNEFTPDEVIHKYDMVEVLEDYSEGGVTVVPLVKVAGFRAVFHRNLDPSKIRRTIPKEEMFRFSHQVPSYLLTGQEGPNAPKGCWELDPAATPLELLHVAMNAQGEEMTGIADKATEEDILRCMGKPKEEELVNIGKPTEEKGLIEDIKRKVVAEVTMKGNGTKEEKILVYNRRRLREDKMVESAK</sequence>
<dbReference type="Pfam" id="PF11926">
    <property type="entry name" value="DUF3444"/>
    <property type="match status" value="1"/>
</dbReference>
<dbReference type="SUPFAM" id="SSF46565">
    <property type="entry name" value="Chaperone J-domain"/>
    <property type="match status" value="1"/>
</dbReference>
<dbReference type="KEGG" id="jre:108995976"/>
<dbReference type="Pfam" id="PF00226">
    <property type="entry name" value="DnaJ"/>
    <property type="match status" value="1"/>
</dbReference>
<name>A0A2I4F6J4_JUGRE</name>
<evidence type="ECO:0000256" key="1">
    <source>
        <dbReference type="SAM" id="MobiDB-lite"/>
    </source>
</evidence>
<evidence type="ECO:0000259" key="2">
    <source>
        <dbReference type="PROSITE" id="PS50076"/>
    </source>
</evidence>
<gene>
    <name evidence="4 5 6" type="primary">LOC108995976</name>
</gene>